<protein>
    <submittedName>
        <fullName evidence="1">Uncharacterized protein</fullName>
    </submittedName>
</protein>
<gene>
    <name evidence="1" type="ORF">FWK35_00013678</name>
</gene>
<reference evidence="1 2" key="1">
    <citation type="submission" date="2019-08" db="EMBL/GenBank/DDBJ databases">
        <title>Whole genome of Aphis craccivora.</title>
        <authorList>
            <person name="Voronova N.V."/>
            <person name="Shulinski R.S."/>
            <person name="Bandarenka Y.V."/>
            <person name="Zhorov D.G."/>
            <person name="Warner D."/>
        </authorList>
    </citation>
    <scope>NUCLEOTIDE SEQUENCE [LARGE SCALE GENOMIC DNA]</scope>
    <source>
        <strain evidence="1">180601</strain>
        <tissue evidence="1">Whole Body</tissue>
    </source>
</reference>
<comment type="caution">
    <text evidence="1">The sequence shown here is derived from an EMBL/GenBank/DDBJ whole genome shotgun (WGS) entry which is preliminary data.</text>
</comment>
<sequence>MDTNENVVTATLLNDVVKDLNAILDVITVQYEEEIVESVVNDVVEELLTLVCGSPSGDGPSESLQTSVKGTSVAVEDGQGDAAAISANHVGHVGHILPAKGVKVRRCFCQLDGLLDPGATPRQRAPRRRRGLFIAVWRCVKRVVCGDDGDVRTKGYEKVHGRCSAVSRLRTYSDYPLREEFAVVVSSVADALDLLAVVRAPRFFGHAERRMTTTRQLVRT</sequence>
<name>A0A6G0YK83_APHCR</name>
<accession>A0A6G0YK83</accession>
<proteinExistence type="predicted"/>
<dbReference type="EMBL" id="VUJU01003605">
    <property type="protein sequence ID" value="KAF0757335.1"/>
    <property type="molecule type" value="Genomic_DNA"/>
</dbReference>
<keyword evidence="2" id="KW-1185">Reference proteome</keyword>
<organism evidence="1 2">
    <name type="scientific">Aphis craccivora</name>
    <name type="common">Cowpea aphid</name>
    <dbReference type="NCBI Taxonomy" id="307492"/>
    <lineage>
        <taxon>Eukaryota</taxon>
        <taxon>Metazoa</taxon>
        <taxon>Ecdysozoa</taxon>
        <taxon>Arthropoda</taxon>
        <taxon>Hexapoda</taxon>
        <taxon>Insecta</taxon>
        <taxon>Pterygota</taxon>
        <taxon>Neoptera</taxon>
        <taxon>Paraneoptera</taxon>
        <taxon>Hemiptera</taxon>
        <taxon>Sternorrhyncha</taxon>
        <taxon>Aphidomorpha</taxon>
        <taxon>Aphidoidea</taxon>
        <taxon>Aphididae</taxon>
        <taxon>Aphidini</taxon>
        <taxon>Aphis</taxon>
        <taxon>Aphis</taxon>
    </lineage>
</organism>
<evidence type="ECO:0000313" key="1">
    <source>
        <dbReference type="EMBL" id="KAF0757335.1"/>
    </source>
</evidence>
<evidence type="ECO:0000313" key="2">
    <source>
        <dbReference type="Proteomes" id="UP000478052"/>
    </source>
</evidence>
<dbReference type="Proteomes" id="UP000478052">
    <property type="component" value="Unassembled WGS sequence"/>
</dbReference>
<dbReference type="AlphaFoldDB" id="A0A6G0YK83"/>